<proteinExistence type="predicted"/>
<organism evidence="3 4">
    <name type="scientific">bacterium (Candidatus Ratteibacteria) CG_4_10_14_3_um_filter_41_18</name>
    <dbReference type="NCBI Taxonomy" id="2014287"/>
    <lineage>
        <taxon>Bacteria</taxon>
        <taxon>Candidatus Ratteibacteria</taxon>
    </lineage>
</organism>
<dbReference type="PANTHER" id="PTHR43169:SF2">
    <property type="entry name" value="NAD_GMP SYNTHASE DOMAIN-CONTAINING PROTEIN"/>
    <property type="match status" value="1"/>
</dbReference>
<dbReference type="NCBIfam" id="TIGR00268">
    <property type="entry name" value="ATP-dependent sacrificial sulfur transferase LarE"/>
    <property type="match status" value="1"/>
</dbReference>
<name>A0A2M7M1U3_9BACT</name>
<dbReference type="InterPro" id="IPR005232">
    <property type="entry name" value="LarE"/>
</dbReference>
<dbReference type="GO" id="GO:0016783">
    <property type="term" value="F:sulfurtransferase activity"/>
    <property type="evidence" value="ECO:0007669"/>
    <property type="project" value="InterPro"/>
</dbReference>
<dbReference type="CDD" id="cd01990">
    <property type="entry name" value="LarE-like"/>
    <property type="match status" value="1"/>
</dbReference>
<gene>
    <name evidence="3" type="ORF">COZ37_06665</name>
</gene>
<dbReference type="InterPro" id="IPR022310">
    <property type="entry name" value="NAD/GMP_synthase"/>
</dbReference>
<dbReference type="Proteomes" id="UP000229703">
    <property type="component" value="Unassembled WGS sequence"/>
</dbReference>
<dbReference type="AlphaFoldDB" id="A0A2M7M1U3"/>
<evidence type="ECO:0000313" key="4">
    <source>
        <dbReference type="Proteomes" id="UP000229703"/>
    </source>
</evidence>
<protein>
    <submittedName>
        <fullName evidence="3">TIGR00268 family protein</fullName>
    </submittedName>
</protein>
<dbReference type="EMBL" id="PFJK01000290">
    <property type="protein sequence ID" value="PIX76675.1"/>
    <property type="molecule type" value="Genomic_DNA"/>
</dbReference>
<feature type="domain" description="NAD/GMP synthase" evidence="2">
    <location>
        <begin position="14"/>
        <end position="83"/>
    </location>
</feature>
<dbReference type="PANTHER" id="PTHR43169">
    <property type="entry name" value="EXSB FAMILY PROTEIN"/>
    <property type="match status" value="1"/>
</dbReference>
<dbReference type="PIRSF" id="PIRSF006661">
    <property type="entry name" value="PP-lp_UCP006661"/>
    <property type="match status" value="1"/>
</dbReference>
<sequence length="266" mass="30492">MSKKLQRLKEILTKMESVLIAYSGGVDSTFLLKVARDVLKDKVIAVMANSLTYPSGEIDQAEIIAEALGVRYIIIETKELKNSKFSGNSKDRCYWCKRELFSQLSYIAKKEGLKYVADGTNFDDTKDYRPGTRAAKEFKVRSPLKEAGFTKEEIRSLSKKLDLPTWDKPALACLASRFPYGMKITKKNLTKVDKGEGFLRKFGISQVRVRHHNKIARIEVPKEKLPKLLEKKTRRQVLSYFKRLGYNYVTVDLEGYRTGSMNEILK</sequence>
<accession>A0A2M7M1U3</accession>
<evidence type="ECO:0000259" key="2">
    <source>
        <dbReference type="Pfam" id="PF02540"/>
    </source>
</evidence>
<evidence type="ECO:0000313" key="3">
    <source>
        <dbReference type="EMBL" id="PIX76675.1"/>
    </source>
</evidence>
<dbReference type="InterPro" id="IPR052188">
    <property type="entry name" value="Ni-pincer_cofactor_biosynth"/>
</dbReference>
<comment type="caution">
    <text evidence="3">The sequence shown here is derived from an EMBL/GenBank/DDBJ whole genome shotgun (WGS) entry which is preliminary data.</text>
</comment>
<evidence type="ECO:0000256" key="1">
    <source>
        <dbReference type="PIRSR" id="PIRSR006661-1"/>
    </source>
</evidence>
<dbReference type="InterPro" id="IPR014729">
    <property type="entry name" value="Rossmann-like_a/b/a_fold"/>
</dbReference>
<feature type="active site" description="Nucleophile and sulfur donor" evidence="1">
    <location>
        <position position="173"/>
    </location>
</feature>
<dbReference type="Gene3D" id="3.40.50.620">
    <property type="entry name" value="HUPs"/>
    <property type="match status" value="1"/>
</dbReference>
<dbReference type="GO" id="GO:0006163">
    <property type="term" value="P:purine nucleotide metabolic process"/>
    <property type="evidence" value="ECO:0007669"/>
    <property type="project" value="UniProtKB-ARBA"/>
</dbReference>
<dbReference type="SUPFAM" id="SSF52402">
    <property type="entry name" value="Adenine nucleotide alpha hydrolases-like"/>
    <property type="match status" value="1"/>
</dbReference>
<dbReference type="Pfam" id="PF02540">
    <property type="entry name" value="NAD_synthase"/>
    <property type="match status" value="1"/>
</dbReference>
<reference evidence="4" key="1">
    <citation type="submission" date="2017-09" db="EMBL/GenBank/DDBJ databases">
        <title>Depth-based differentiation of microbial function through sediment-hosted aquifers and enrichment of novel symbionts in the deep terrestrial subsurface.</title>
        <authorList>
            <person name="Probst A.J."/>
            <person name="Ladd B."/>
            <person name="Jarett J.K."/>
            <person name="Geller-Mcgrath D.E."/>
            <person name="Sieber C.M.K."/>
            <person name="Emerson J.B."/>
            <person name="Anantharaman K."/>
            <person name="Thomas B.C."/>
            <person name="Malmstrom R."/>
            <person name="Stieglmeier M."/>
            <person name="Klingl A."/>
            <person name="Woyke T."/>
            <person name="Ryan C.M."/>
            <person name="Banfield J.F."/>
        </authorList>
    </citation>
    <scope>NUCLEOTIDE SEQUENCE [LARGE SCALE GENOMIC DNA]</scope>
</reference>